<sequence>MNELILSSADKGLHGQQWAGRIVHRWHRRAEIS</sequence>
<evidence type="ECO:0000313" key="1">
    <source>
        <dbReference type="EMBL" id="QDU09069.1"/>
    </source>
</evidence>
<dbReference type="AlphaFoldDB" id="A0A517WUX1"/>
<dbReference type="Proteomes" id="UP000318384">
    <property type="component" value="Chromosome"/>
</dbReference>
<accession>A0A517WUX1</accession>
<protein>
    <submittedName>
        <fullName evidence="1">Uncharacterized protein</fullName>
    </submittedName>
</protein>
<name>A0A517WUX1_9PLAN</name>
<dbReference type="EMBL" id="CP037422">
    <property type="protein sequence ID" value="QDU09069.1"/>
    <property type="molecule type" value="Genomic_DNA"/>
</dbReference>
<organism evidence="1 2">
    <name type="scientific">Gimesia aquarii</name>
    <dbReference type="NCBI Taxonomy" id="2527964"/>
    <lineage>
        <taxon>Bacteria</taxon>
        <taxon>Pseudomonadati</taxon>
        <taxon>Planctomycetota</taxon>
        <taxon>Planctomycetia</taxon>
        <taxon>Planctomycetales</taxon>
        <taxon>Planctomycetaceae</taxon>
        <taxon>Gimesia</taxon>
    </lineage>
</organism>
<reference evidence="1 2" key="1">
    <citation type="submission" date="2019-03" db="EMBL/GenBank/DDBJ databases">
        <title>Deep-cultivation of Planctomycetes and their phenomic and genomic characterization uncovers novel biology.</title>
        <authorList>
            <person name="Wiegand S."/>
            <person name="Jogler M."/>
            <person name="Boedeker C."/>
            <person name="Pinto D."/>
            <person name="Vollmers J."/>
            <person name="Rivas-Marin E."/>
            <person name="Kohn T."/>
            <person name="Peeters S.H."/>
            <person name="Heuer A."/>
            <person name="Rast P."/>
            <person name="Oberbeckmann S."/>
            <person name="Bunk B."/>
            <person name="Jeske O."/>
            <person name="Meyerdierks A."/>
            <person name="Storesund J.E."/>
            <person name="Kallscheuer N."/>
            <person name="Luecker S."/>
            <person name="Lage O.M."/>
            <person name="Pohl T."/>
            <person name="Merkel B.J."/>
            <person name="Hornburger P."/>
            <person name="Mueller R.-W."/>
            <person name="Bruemmer F."/>
            <person name="Labrenz M."/>
            <person name="Spormann A.M."/>
            <person name="Op den Camp H."/>
            <person name="Overmann J."/>
            <person name="Amann R."/>
            <person name="Jetten M.S.M."/>
            <person name="Mascher T."/>
            <person name="Medema M.H."/>
            <person name="Devos D.P."/>
            <person name="Kaster A.-K."/>
            <person name="Ovreas L."/>
            <person name="Rohde M."/>
            <person name="Galperin M.Y."/>
            <person name="Jogler C."/>
        </authorList>
    </citation>
    <scope>NUCLEOTIDE SEQUENCE [LARGE SCALE GENOMIC DNA]</scope>
    <source>
        <strain evidence="1 2">V202</strain>
    </source>
</reference>
<proteinExistence type="predicted"/>
<evidence type="ECO:0000313" key="2">
    <source>
        <dbReference type="Proteomes" id="UP000318384"/>
    </source>
</evidence>
<gene>
    <name evidence="1" type="ORF">V202x_24400</name>
</gene>
<keyword evidence="2" id="KW-1185">Reference proteome</keyword>